<dbReference type="GO" id="GO:0008360">
    <property type="term" value="P:regulation of cell shape"/>
    <property type="evidence" value="ECO:0007669"/>
    <property type="project" value="UniProtKB-KW"/>
</dbReference>
<sequence>MRLIFRGKLIRICKRRILAYGKGALDDVKKEQPIGVFDSGLGGISVLRELVSLLPKEDFIYFGDAAHAPYGERTEREIRALTTAQIDRMAAEGVKAVVLACNTATSAACAPLRRRYRQIPIIGMEPALKPAILSGEKPRVVVMATHATLRQKKFARLMERFKDAGEIVKLPCPEIVEFVERGEIRSAALHEYLEERFLSVSQKPIDCVVLGCTHFPFVRDAIQDVVGQAVQIFDGAAGTARELKRRLLEADALRESGQKGAIEWLSSSSDPNYIERAKMLYEL</sequence>
<dbReference type="PROSITE" id="PS00923">
    <property type="entry name" value="ASP_GLU_RACEMASE_1"/>
    <property type="match status" value="1"/>
</dbReference>
<gene>
    <name evidence="7" type="primary">murI</name>
    <name evidence="8" type="ordered locus">Selsp_0904</name>
</gene>
<evidence type="ECO:0000256" key="2">
    <source>
        <dbReference type="ARBA" id="ARBA00013090"/>
    </source>
</evidence>
<accession>F4EZW1</accession>
<feature type="binding site" evidence="7">
    <location>
        <begin position="213"/>
        <end position="214"/>
    </location>
    <ligand>
        <name>substrate</name>
    </ligand>
</feature>
<dbReference type="EC" id="5.1.1.3" evidence="2 7"/>
<dbReference type="GO" id="GO:0009252">
    <property type="term" value="P:peptidoglycan biosynthetic process"/>
    <property type="evidence" value="ECO:0007669"/>
    <property type="project" value="UniProtKB-UniRule"/>
</dbReference>
<reference evidence="8 9" key="1">
    <citation type="submission" date="2011-04" db="EMBL/GenBank/DDBJ databases">
        <title>The complete genome of Selenomonas sputigena DSM 20758.</title>
        <authorList>
            <consortium name="US DOE Joint Genome Institute (JGI-PGF)"/>
            <person name="Lucas S."/>
            <person name="Copeland A."/>
            <person name="Lapidus A."/>
            <person name="Bruce D."/>
            <person name="Goodwin L."/>
            <person name="Pitluck S."/>
            <person name="Peters L."/>
            <person name="Kyrpides N."/>
            <person name="Mavromatis K."/>
            <person name="Ivanova N."/>
            <person name="Ovchinnikova G."/>
            <person name="Teshima H."/>
            <person name="Detter J.C."/>
            <person name="Tapia R."/>
            <person name="Han C."/>
            <person name="Land M."/>
            <person name="Hauser L."/>
            <person name="Markowitz V."/>
            <person name="Cheng J.-F."/>
            <person name="Hugenholtz P."/>
            <person name="Woyke T."/>
            <person name="Wu D."/>
            <person name="Gronow S."/>
            <person name="Wellnitz S."/>
            <person name="Schneider S."/>
            <person name="Klenk H.-P."/>
            <person name="Eisen J.A."/>
        </authorList>
    </citation>
    <scope>NUCLEOTIDE SEQUENCE [LARGE SCALE GENOMIC DNA]</scope>
    <source>
        <strain evidence="9">ATCC 35185 / DSM 20758 / VPI D19B-28</strain>
    </source>
</reference>
<dbReference type="EMBL" id="CP002637">
    <property type="protein sequence ID" value="AEB99868.1"/>
    <property type="molecule type" value="Genomic_DNA"/>
</dbReference>
<evidence type="ECO:0000313" key="8">
    <source>
        <dbReference type="EMBL" id="AEB99868.1"/>
    </source>
</evidence>
<feature type="binding site" evidence="7">
    <location>
        <begin position="70"/>
        <end position="71"/>
    </location>
    <ligand>
        <name>substrate</name>
    </ligand>
</feature>
<keyword evidence="4 7" id="KW-0573">Peptidoglycan synthesis</keyword>
<dbReference type="PANTHER" id="PTHR21198:SF3">
    <property type="entry name" value="GLUTAMATE RACEMASE"/>
    <property type="match status" value="1"/>
</dbReference>
<dbReference type="KEGG" id="ssg:Selsp_0904"/>
<organism evidence="8 9">
    <name type="scientific">Selenomonas sputigena (strain ATCC 35185 / DSM 20758 / CCUG 44933 / VPI D19B-28)</name>
    <dbReference type="NCBI Taxonomy" id="546271"/>
    <lineage>
        <taxon>Bacteria</taxon>
        <taxon>Bacillati</taxon>
        <taxon>Bacillota</taxon>
        <taxon>Negativicutes</taxon>
        <taxon>Selenomonadales</taxon>
        <taxon>Selenomonadaceae</taxon>
        <taxon>Selenomonas</taxon>
    </lineage>
</organism>
<dbReference type="GO" id="GO:0071555">
    <property type="term" value="P:cell wall organization"/>
    <property type="evidence" value="ECO:0007669"/>
    <property type="project" value="UniProtKB-KW"/>
</dbReference>
<dbReference type="Proteomes" id="UP000011124">
    <property type="component" value="Chromosome"/>
</dbReference>
<dbReference type="HAMAP" id="MF_00258">
    <property type="entry name" value="Glu_racemase"/>
    <property type="match status" value="1"/>
</dbReference>
<dbReference type="NCBIfam" id="TIGR00067">
    <property type="entry name" value="glut_race"/>
    <property type="match status" value="1"/>
</dbReference>
<dbReference type="Gene3D" id="3.40.50.1860">
    <property type="match status" value="2"/>
</dbReference>
<comment type="pathway">
    <text evidence="7">Cell wall biogenesis; peptidoglycan biosynthesis.</text>
</comment>
<dbReference type="InterPro" id="IPR015942">
    <property type="entry name" value="Asp/Glu/hydantoin_racemase"/>
</dbReference>
<dbReference type="HOGENOM" id="CLU_052344_1_0_9"/>
<evidence type="ECO:0000256" key="1">
    <source>
        <dbReference type="ARBA" id="ARBA00001602"/>
    </source>
</evidence>
<dbReference type="PROSITE" id="PS00924">
    <property type="entry name" value="ASP_GLU_RACEMASE_2"/>
    <property type="match status" value="1"/>
</dbReference>
<dbReference type="SUPFAM" id="SSF53681">
    <property type="entry name" value="Aspartate/glutamate racemase"/>
    <property type="match status" value="2"/>
</dbReference>
<feature type="active site" description="Proton donor/acceptor" evidence="7">
    <location>
        <position position="101"/>
    </location>
</feature>
<evidence type="ECO:0000256" key="6">
    <source>
        <dbReference type="ARBA" id="ARBA00023316"/>
    </source>
</evidence>
<evidence type="ECO:0000256" key="5">
    <source>
        <dbReference type="ARBA" id="ARBA00023235"/>
    </source>
</evidence>
<dbReference type="InterPro" id="IPR018187">
    <property type="entry name" value="Asp/Glu_racemase_AS_1"/>
</dbReference>
<feature type="binding site" evidence="7">
    <location>
        <begin position="102"/>
        <end position="103"/>
    </location>
    <ligand>
        <name>substrate</name>
    </ligand>
</feature>
<comment type="similarity">
    <text evidence="7">Belongs to the aspartate/glutamate racemases family.</text>
</comment>
<dbReference type="InterPro" id="IPR033134">
    <property type="entry name" value="Asp/Glu_racemase_AS_2"/>
</dbReference>
<dbReference type="Pfam" id="PF01177">
    <property type="entry name" value="Asp_Glu_race"/>
    <property type="match status" value="1"/>
</dbReference>
<feature type="active site" description="Proton donor/acceptor" evidence="7">
    <location>
        <position position="212"/>
    </location>
</feature>
<dbReference type="InterPro" id="IPR001920">
    <property type="entry name" value="Asp/Glu_race"/>
</dbReference>
<proteinExistence type="inferred from homology"/>
<dbReference type="UniPathway" id="UPA00219"/>
<evidence type="ECO:0000256" key="3">
    <source>
        <dbReference type="ARBA" id="ARBA00022960"/>
    </source>
</evidence>
<dbReference type="AlphaFoldDB" id="F4EZW1"/>
<feature type="binding site" evidence="7">
    <location>
        <begin position="38"/>
        <end position="39"/>
    </location>
    <ligand>
        <name>substrate</name>
    </ligand>
</feature>
<dbReference type="InterPro" id="IPR004391">
    <property type="entry name" value="Glu_race"/>
</dbReference>
<keyword evidence="3 7" id="KW-0133">Cell shape</keyword>
<keyword evidence="9" id="KW-1185">Reference proteome</keyword>
<comment type="catalytic activity">
    <reaction evidence="1 7">
        <text>L-glutamate = D-glutamate</text>
        <dbReference type="Rhea" id="RHEA:12813"/>
        <dbReference type="ChEBI" id="CHEBI:29985"/>
        <dbReference type="ChEBI" id="CHEBI:29986"/>
        <dbReference type="EC" id="5.1.1.3"/>
    </reaction>
</comment>
<protein>
    <recommendedName>
        <fullName evidence="2 7">Glutamate racemase</fullName>
        <ecNumber evidence="2 7">5.1.1.3</ecNumber>
    </recommendedName>
</protein>
<dbReference type="PANTHER" id="PTHR21198">
    <property type="entry name" value="GLUTAMATE RACEMASE"/>
    <property type="match status" value="1"/>
</dbReference>
<evidence type="ECO:0000313" key="9">
    <source>
        <dbReference type="Proteomes" id="UP000011124"/>
    </source>
</evidence>
<evidence type="ECO:0000256" key="7">
    <source>
        <dbReference type="HAMAP-Rule" id="MF_00258"/>
    </source>
</evidence>
<evidence type="ECO:0000256" key="4">
    <source>
        <dbReference type="ARBA" id="ARBA00022984"/>
    </source>
</evidence>
<dbReference type="GO" id="GO:0008881">
    <property type="term" value="F:glutamate racemase activity"/>
    <property type="evidence" value="ECO:0007669"/>
    <property type="project" value="UniProtKB-UniRule"/>
</dbReference>
<keyword evidence="6 7" id="KW-0961">Cell wall biogenesis/degradation</keyword>
<name>F4EZW1_SELS3</name>
<comment type="function">
    <text evidence="7">Provides the (R)-glutamate required for cell wall biosynthesis.</text>
</comment>
<keyword evidence="5 7" id="KW-0413">Isomerase</keyword>